<protein>
    <recommendedName>
        <fullName evidence="3">beta-mannosidase</fullName>
        <ecNumber evidence="3">3.2.1.25</ecNumber>
    </recommendedName>
</protein>
<dbReference type="Pfam" id="PF22666">
    <property type="entry name" value="Glyco_hydro_2_N2"/>
    <property type="match status" value="1"/>
</dbReference>
<evidence type="ECO:0000256" key="4">
    <source>
        <dbReference type="ARBA" id="ARBA00022801"/>
    </source>
</evidence>
<feature type="domain" description="Glycoside hydrolase family 2 immunoglobulin-like beta-sandwich" evidence="6">
    <location>
        <begin position="245"/>
        <end position="347"/>
    </location>
</feature>
<dbReference type="Gene3D" id="2.60.40.10">
    <property type="entry name" value="Immunoglobulins"/>
    <property type="match status" value="1"/>
</dbReference>
<dbReference type="AlphaFoldDB" id="A0A518D1R8"/>
<evidence type="ECO:0000259" key="7">
    <source>
        <dbReference type="Pfam" id="PF22666"/>
    </source>
</evidence>
<dbReference type="PANTHER" id="PTHR43730">
    <property type="entry name" value="BETA-MANNOSIDASE"/>
    <property type="match status" value="1"/>
</dbReference>
<dbReference type="OrthoDB" id="9762066at2"/>
<evidence type="ECO:0000313" key="9">
    <source>
        <dbReference type="Proteomes" id="UP000319342"/>
    </source>
</evidence>
<reference evidence="8 9" key="1">
    <citation type="submission" date="2019-02" db="EMBL/GenBank/DDBJ databases">
        <title>Deep-cultivation of Planctomycetes and their phenomic and genomic characterization uncovers novel biology.</title>
        <authorList>
            <person name="Wiegand S."/>
            <person name="Jogler M."/>
            <person name="Boedeker C."/>
            <person name="Pinto D."/>
            <person name="Vollmers J."/>
            <person name="Rivas-Marin E."/>
            <person name="Kohn T."/>
            <person name="Peeters S.H."/>
            <person name="Heuer A."/>
            <person name="Rast P."/>
            <person name="Oberbeckmann S."/>
            <person name="Bunk B."/>
            <person name="Jeske O."/>
            <person name="Meyerdierks A."/>
            <person name="Storesund J.E."/>
            <person name="Kallscheuer N."/>
            <person name="Luecker S."/>
            <person name="Lage O.M."/>
            <person name="Pohl T."/>
            <person name="Merkel B.J."/>
            <person name="Hornburger P."/>
            <person name="Mueller R.-W."/>
            <person name="Bruemmer F."/>
            <person name="Labrenz M."/>
            <person name="Spormann A.M."/>
            <person name="Op den Camp H."/>
            <person name="Overmann J."/>
            <person name="Amann R."/>
            <person name="Jetten M.S.M."/>
            <person name="Mascher T."/>
            <person name="Medema M.H."/>
            <person name="Devos D.P."/>
            <person name="Kaster A.-K."/>
            <person name="Ovreas L."/>
            <person name="Rohde M."/>
            <person name="Galperin M.Y."/>
            <person name="Jogler C."/>
        </authorList>
    </citation>
    <scope>NUCLEOTIDE SEQUENCE [LARGE SCALE GENOMIC DNA]</scope>
    <source>
        <strain evidence="8 9">Pla163</strain>
    </source>
</reference>
<dbReference type="GO" id="GO:0006516">
    <property type="term" value="P:glycoprotein catabolic process"/>
    <property type="evidence" value="ECO:0007669"/>
    <property type="project" value="TreeGrafter"/>
</dbReference>
<dbReference type="SUPFAM" id="SSF49785">
    <property type="entry name" value="Galactose-binding domain-like"/>
    <property type="match status" value="1"/>
</dbReference>
<keyword evidence="5 8" id="KW-0326">Glycosidase</keyword>
<sequence length="902" mass="100647">MSAPKVRRAGRTEIDLSQRIAAADELDLVGTAELGAVQRGSTLVAPADAAWTLRRLSTSSADAPATFEPTPASVPGCVHIDLERAGLIEPLELTGDGPHVDWIGRSAWSYERRFTVDAQTAAASLLELVFHGLQGAALVVLDGVELGPCENQFRRFVFDVTGLTAGEHTLEVRFRDTFEWLAERERATGRTLPGWGVGQDKDHTGAWLRASPVMFGWDFAPRAVTCGLWRDVQLVATTGPRLANVRVGQQHRRNGSVRVRVDAEVQAVGDAASAARLRAVLVLDGVRVAHASAPLDGARGGIGLDVTAPALWWPNNEGDQRLYDLWVETRDASGVVLDRQHRRIGLRTIELVCRPDRDGESFRFRVNGRDLFVRGANIVPQTLFDARSDEAGVWKLVGDAQRSNLNMLRVWGGGPYGSEEFYDECDERGILVWQDLPFSCCTYPTFDEDFRANVEIEVREQCRRLHSRPSLALICGNNELENGLCADTWDDAHMSWHDYGLLFDQQLPRVIAENAPQTAWWPGSPHTPAGERAQFNDPRSGDAHLWDVWHGEQPFEWYLTSTHRFVSEFGFQSPPDPTRLRRLVGEDLAPTAPRVAHRQRAKDGDARIDRYLAREGVDVSKLDPVRRAHLARILQARGMQLAIEHWRRSWPRCGGFLLWQLNEPWLAPSWSAFDAEDAEKPLGDFLGDMCAPRIVSIRVGPDATGERTVVSGHWIDQGDPTERAVVEDTERRLNWAARVYRLDAGPDDDELDEIEGEQVLERGTNLLFERDLDQWIGSLGLTRGQCEIEVEATTSAGHWDDDAVVPAPLGDWQIEDPKLEILGVRRDDAIAEWFVVEVRVHATAWFCSIHHPAFVVASRSPLDMLEAGGVEEIRIEVEGTRSAERLAKGLEVLTLWDLLGRS</sequence>
<dbReference type="GO" id="GO:0005975">
    <property type="term" value="P:carbohydrate metabolic process"/>
    <property type="evidence" value="ECO:0007669"/>
    <property type="project" value="InterPro"/>
</dbReference>
<dbReference type="Pfam" id="PF00703">
    <property type="entry name" value="Glyco_hydro_2"/>
    <property type="match status" value="1"/>
</dbReference>
<evidence type="ECO:0000313" key="8">
    <source>
        <dbReference type="EMBL" id="QDU85420.1"/>
    </source>
</evidence>
<comment type="catalytic activity">
    <reaction evidence="1">
        <text>Hydrolysis of terminal, non-reducing beta-D-mannose residues in beta-D-mannosides.</text>
        <dbReference type="EC" id="3.2.1.25"/>
    </reaction>
</comment>
<comment type="similarity">
    <text evidence="2">Belongs to the glycosyl hydrolase 2 family.</text>
</comment>
<evidence type="ECO:0000256" key="3">
    <source>
        <dbReference type="ARBA" id="ARBA00012754"/>
    </source>
</evidence>
<dbReference type="SUPFAM" id="SSF49303">
    <property type="entry name" value="beta-Galactosidase/glucuronidase domain"/>
    <property type="match status" value="1"/>
</dbReference>
<accession>A0A518D1R8</accession>
<dbReference type="InterPro" id="IPR017853">
    <property type="entry name" value="GH"/>
</dbReference>
<dbReference type="FunFam" id="3.20.20.80:FF:000050">
    <property type="entry name" value="Beta-mannosidase B"/>
    <property type="match status" value="1"/>
</dbReference>
<dbReference type="Proteomes" id="UP000319342">
    <property type="component" value="Chromosome"/>
</dbReference>
<dbReference type="InterPro" id="IPR013783">
    <property type="entry name" value="Ig-like_fold"/>
</dbReference>
<proteinExistence type="inferred from homology"/>
<gene>
    <name evidence="8" type="primary">csxA</name>
    <name evidence="8" type="ORF">Pla163_25490</name>
</gene>
<dbReference type="SUPFAM" id="SSF51445">
    <property type="entry name" value="(Trans)glycosidases"/>
    <property type="match status" value="1"/>
</dbReference>
<dbReference type="GO" id="GO:0004567">
    <property type="term" value="F:beta-mannosidase activity"/>
    <property type="evidence" value="ECO:0007669"/>
    <property type="project" value="UniProtKB-EC"/>
</dbReference>
<dbReference type="Gene3D" id="2.60.120.260">
    <property type="entry name" value="Galactose-binding domain-like"/>
    <property type="match status" value="1"/>
</dbReference>
<dbReference type="EC" id="3.2.1.25" evidence="3"/>
<name>A0A518D1R8_9BACT</name>
<dbReference type="InterPro" id="IPR036156">
    <property type="entry name" value="Beta-gal/glucu_dom_sf"/>
</dbReference>
<dbReference type="InterPro" id="IPR054593">
    <property type="entry name" value="Beta-mannosidase-like_N2"/>
</dbReference>
<dbReference type="InterPro" id="IPR050887">
    <property type="entry name" value="Beta-mannosidase_GH2"/>
</dbReference>
<dbReference type="InterPro" id="IPR006102">
    <property type="entry name" value="Ig-like_GH2"/>
</dbReference>
<keyword evidence="4 8" id="KW-0378">Hydrolase</keyword>
<dbReference type="RefSeq" id="WP_145188730.1">
    <property type="nucleotide sequence ID" value="NZ_CP036290.1"/>
</dbReference>
<evidence type="ECO:0000256" key="2">
    <source>
        <dbReference type="ARBA" id="ARBA00007401"/>
    </source>
</evidence>
<feature type="domain" description="Beta-mannosidase-like galactose-binding" evidence="7">
    <location>
        <begin position="51"/>
        <end position="230"/>
    </location>
</feature>
<evidence type="ECO:0000259" key="6">
    <source>
        <dbReference type="Pfam" id="PF00703"/>
    </source>
</evidence>
<dbReference type="PANTHER" id="PTHR43730:SF1">
    <property type="entry name" value="BETA-MANNOSIDASE"/>
    <property type="match status" value="1"/>
</dbReference>
<evidence type="ECO:0000256" key="5">
    <source>
        <dbReference type="ARBA" id="ARBA00023295"/>
    </source>
</evidence>
<evidence type="ECO:0000256" key="1">
    <source>
        <dbReference type="ARBA" id="ARBA00000829"/>
    </source>
</evidence>
<dbReference type="InterPro" id="IPR008979">
    <property type="entry name" value="Galactose-bd-like_sf"/>
</dbReference>
<keyword evidence="9" id="KW-1185">Reference proteome</keyword>
<dbReference type="Gene3D" id="3.20.20.80">
    <property type="entry name" value="Glycosidases"/>
    <property type="match status" value="1"/>
</dbReference>
<dbReference type="EMBL" id="CP036290">
    <property type="protein sequence ID" value="QDU85420.1"/>
    <property type="molecule type" value="Genomic_DNA"/>
</dbReference>
<organism evidence="8 9">
    <name type="scientific">Rohdeia mirabilis</name>
    <dbReference type="NCBI Taxonomy" id="2528008"/>
    <lineage>
        <taxon>Bacteria</taxon>
        <taxon>Pseudomonadati</taxon>
        <taxon>Planctomycetota</taxon>
        <taxon>Planctomycetia</taxon>
        <taxon>Planctomycetia incertae sedis</taxon>
        <taxon>Rohdeia</taxon>
    </lineage>
</organism>